<evidence type="ECO:0000256" key="2">
    <source>
        <dbReference type="ARBA" id="ARBA00009130"/>
    </source>
</evidence>
<dbReference type="Pfam" id="PF07992">
    <property type="entry name" value="Pyr_redox_2"/>
    <property type="match status" value="1"/>
</dbReference>
<dbReference type="Proteomes" id="UP000706172">
    <property type="component" value="Unassembled WGS sequence"/>
</dbReference>
<dbReference type="InterPro" id="IPR036188">
    <property type="entry name" value="FAD/NAD-bd_sf"/>
</dbReference>
<comment type="caution">
    <text evidence="9">The sequence shown here is derived from an EMBL/GenBank/DDBJ whole genome shotgun (WGS) entry which is preliminary data.</text>
</comment>
<evidence type="ECO:0000256" key="3">
    <source>
        <dbReference type="ARBA" id="ARBA00022630"/>
    </source>
</evidence>
<dbReference type="PANTHER" id="PTHR43429:SF1">
    <property type="entry name" value="NAD(P)H SULFUR OXIDOREDUCTASE (COA-DEPENDENT)"/>
    <property type="match status" value="1"/>
</dbReference>
<feature type="domain" description="FAD/NAD(P)-binding" evidence="8">
    <location>
        <begin position="2"/>
        <end position="281"/>
    </location>
</feature>
<evidence type="ECO:0000313" key="10">
    <source>
        <dbReference type="Proteomes" id="UP000706172"/>
    </source>
</evidence>
<sequence length="444" mass="47829">MKFVVIGGDAAGMSAASRARRLYPDLEITVLEQGHDVSYSACSMPYNIADPDTPMDDLVVRTAKEFIEKHHIHLLTGHEITAIHPDKKQVTGRTLKKDPVAFDYDKLLIATGAVPTLPDLPGKDRLMPLKQLEHGRRIKDVIRKNKVKKAVILGMGYIALEMCEALTELGIHVTMVKPGPRLLPWLPEKMAQIIQTHLIEKQITLHMGTHIQRIEPAGTGSTIVCDNMNLDADLAIGATGVAPCSGLAKDAGLTLGVSNAIQVDPYLRTSNPDIFAAGDCGDALHVVTGQPVWIPLALRANRAGWAVADNLFKDSNALQGVAGTAVFKVFDLAVARTGLTFSEAKKAGFDPVENQITSLSRARWQPGAAKIHVNMVGDRRSGRLLGAQITGTDGVAHRINAVAVALHANMSVADFIQTDLAYAPPFSPTWDPMLTAAIQLGKKL</sequence>
<keyword evidence="6" id="KW-0676">Redox-active center</keyword>
<dbReference type="PRINTS" id="PR00411">
    <property type="entry name" value="PNDRDTASEI"/>
</dbReference>
<evidence type="ECO:0000256" key="6">
    <source>
        <dbReference type="ARBA" id="ARBA00023284"/>
    </source>
</evidence>
<evidence type="ECO:0000256" key="4">
    <source>
        <dbReference type="ARBA" id="ARBA00022827"/>
    </source>
</evidence>
<evidence type="ECO:0000256" key="1">
    <source>
        <dbReference type="ARBA" id="ARBA00001974"/>
    </source>
</evidence>
<name>A0A931G743_9BACT</name>
<dbReference type="PRINTS" id="PR00368">
    <property type="entry name" value="FADPNR"/>
</dbReference>
<dbReference type="InterPro" id="IPR023753">
    <property type="entry name" value="FAD/NAD-binding_dom"/>
</dbReference>
<protein>
    <submittedName>
        <fullName evidence="9">FAD-dependent oxidoreductase</fullName>
    </submittedName>
</protein>
<keyword evidence="4" id="KW-0274">FAD</keyword>
<organism evidence="9 10">
    <name type="scientific">Desulfotignum balticum</name>
    <dbReference type="NCBI Taxonomy" id="115781"/>
    <lineage>
        <taxon>Bacteria</taxon>
        <taxon>Pseudomonadati</taxon>
        <taxon>Thermodesulfobacteriota</taxon>
        <taxon>Desulfobacteria</taxon>
        <taxon>Desulfobacterales</taxon>
        <taxon>Desulfobacteraceae</taxon>
        <taxon>Desulfotignum</taxon>
    </lineage>
</organism>
<dbReference type="AlphaFoldDB" id="A0A931G743"/>
<dbReference type="InterPro" id="IPR004099">
    <property type="entry name" value="Pyr_nucl-diS_OxRdtase_dimer"/>
</dbReference>
<feature type="domain" description="Pyridine nucleotide-disulphide oxidoreductase dimerisation" evidence="7">
    <location>
        <begin position="326"/>
        <end position="429"/>
    </location>
</feature>
<accession>A0A931G743</accession>
<gene>
    <name evidence="9" type="ORF">H0S81_03935</name>
</gene>
<dbReference type="GO" id="GO:0016491">
    <property type="term" value="F:oxidoreductase activity"/>
    <property type="evidence" value="ECO:0007669"/>
    <property type="project" value="UniProtKB-KW"/>
</dbReference>
<evidence type="ECO:0000313" key="9">
    <source>
        <dbReference type="EMBL" id="MBG0779056.1"/>
    </source>
</evidence>
<proteinExistence type="inferred from homology"/>
<comment type="similarity">
    <text evidence="2">Belongs to the class-III pyridine nucleotide-disulfide oxidoreductase family.</text>
</comment>
<dbReference type="InterPro" id="IPR016156">
    <property type="entry name" value="FAD/NAD-linked_Rdtase_dimer_sf"/>
</dbReference>
<dbReference type="Pfam" id="PF02852">
    <property type="entry name" value="Pyr_redox_dim"/>
    <property type="match status" value="1"/>
</dbReference>
<evidence type="ECO:0000256" key="5">
    <source>
        <dbReference type="ARBA" id="ARBA00023002"/>
    </source>
</evidence>
<reference evidence="9" key="1">
    <citation type="submission" date="2020-07" db="EMBL/GenBank/DDBJ databases">
        <title>Severe corrosion of carbon steel in oil field produced water can be linked to methanogenic archaea containing a special type of NiFe hydrogenase.</title>
        <authorList>
            <person name="Lahme S."/>
            <person name="Mand J."/>
            <person name="Longwell J."/>
            <person name="Smith R."/>
            <person name="Enning D."/>
        </authorList>
    </citation>
    <scope>NUCLEOTIDE SEQUENCE</scope>
    <source>
        <strain evidence="9">MIC098Bin6</strain>
    </source>
</reference>
<dbReference type="PANTHER" id="PTHR43429">
    <property type="entry name" value="PYRIDINE NUCLEOTIDE-DISULFIDE OXIDOREDUCTASE DOMAIN-CONTAINING"/>
    <property type="match status" value="1"/>
</dbReference>
<dbReference type="Gene3D" id="3.50.50.60">
    <property type="entry name" value="FAD/NAD(P)-binding domain"/>
    <property type="match status" value="2"/>
</dbReference>
<dbReference type="SUPFAM" id="SSF55424">
    <property type="entry name" value="FAD/NAD-linked reductases, dimerisation (C-terminal) domain"/>
    <property type="match status" value="1"/>
</dbReference>
<dbReference type="InterPro" id="IPR050260">
    <property type="entry name" value="FAD-bd_OxRdtase"/>
</dbReference>
<keyword evidence="3" id="KW-0285">Flavoprotein</keyword>
<evidence type="ECO:0000259" key="7">
    <source>
        <dbReference type="Pfam" id="PF02852"/>
    </source>
</evidence>
<dbReference type="EMBL" id="JACCQK010000189">
    <property type="protein sequence ID" value="MBG0779056.1"/>
    <property type="molecule type" value="Genomic_DNA"/>
</dbReference>
<comment type="cofactor">
    <cofactor evidence="1">
        <name>FAD</name>
        <dbReference type="ChEBI" id="CHEBI:57692"/>
    </cofactor>
</comment>
<keyword evidence="5" id="KW-0560">Oxidoreductase</keyword>
<evidence type="ECO:0000259" key="8">
    <source>
        <dbReference type="Pfam" id="PF07992"/>
    </source>
</evidence>
<dbReference type="SUPFAM" id="SSF51905">
    <property type="entry name" value="FAD/NAD(P)-binding domain"/>
    <property type="match status" value="1"/>
</dbReference>